<proteinExistence type="predicted"/>
<sequence>MSDAENAAEVVRIRAAACQSLVEKLVDGELTALEFIERIQETGATPAEADEYTQQARTRLDAASGPQPLPPPPSQHPSREGTPVGLSEADAIKFRSERDTLIAAARSREEENRRTNAEEIEWSVLRSKISSLFPGRQLSRSSLTATELEKFLGLHLSNSSSPTSIPAATLLAAPHLARLTAGINADPHMEETWKLRKAYGSDKALDPIVDVMQLQDLVDPLPRSIWKCIIQDHYVDFEKVFAAMDSGYDHHDDPKEFAGGFSLVKKDAASAKRTIRSESDWLRVFAAWRLVTDLFRAAPSEPLVAIRFDVEAREKYAKSPFHMDDRSYLNTALLSQMFRHPPASGSVLKRATPSGPAPGSSKRAAVPCQNWNLGFCTEPCSNRRMHGSCSECGKPHRAKDVNKCHTALTTRRRKGSSGDNSAGESSGSRA</sequence>
<evidence type="ECO:0000313" key="3">
    <source>
        <dbReference type="Proteomes" id="UP001221757"/>
    </source>
</evidence>
<organism evidence="2 3">
    <name type="scientific">Mycena rosella</name>
    <name type="common">Pink bonnet</name>
    <name type="synonym">Agaricus rosellus</name>
    <dbReference type="NCBI Taxonomy" id="1033263"/>
    <lineage>
        <taxon>Eukaryota</taxon>
        <taxon>Fungi</taxon>
        <taxon>Dikarya</taxon>
        <taxon>Basidiomycota</taxon>
        <taxon>Agaricomycotina</taxon>
        <taxon>Agaricomycetes</taxon>
        <taxon>Agaricomycetidae</taxon>
        <taxon>Agaricales</taxon>
        <taxon>Marasmiineae</taxon>
        <taxon>Mycenaceae</taxon>
        <taxon>Mycena</taxon>
    </lineage>
</organism>
<feature type="region of interest" description="Disordered" evidence="1">
    <location>
        <begin position="344"/>
        <end position="364"/>
    </location>
</feature>
<dbReference type="EMBL" id="JARKIE010000006">
    <property type="protein sequence ID" value="KAJ7706806.1"/>
    <property type="molecule type" value="Genomic_DNA"/>
</dbReference>
<keyword evidence="3" id="KW-1185">Reference proteome</keyword>
<name>A0AAD7GWH2_MYCRO</name>
<feature type="region of interest" description="Disordered" evidence="1">
    <location>
        <begin position="387"/>
        <end position="430"/>
    </location>
</feature>
<comment type="caution">
    <text evidence="2">The sequence shown here is derived from an EMBL/GenBank/DDBJ whole genome shotgun (WGS) entry which is preliminary data.</text>
</comment>
<reference evidence="2" key="1">
    <citation type="submission" date="2023-03" db="EMBL/GenBank/DDBJ databases">
        <title>Massive genome expansion in bonnet fungi (Mycena s.s.) driven by repeated elements and novel gene families across ecological guilds.</title>
        <authorList>
            <consortium name="Lawrence Berkeley National Laboratory"/>
            <person name="Harder C.B."/>
            <person name="Miyauchi S."/>
            <person name="Viragh M."/>
            <person name="Kuo A."/>
            <person name="Thoen E."/>
            <person name="Andreopoulos B."/>
            <person name="Lu D."/>
            <person name="Skrede I."/>
            <person name="Drula E."/>
            <person name="Henrissat B."/>
            <person name="Morin E."/>
            <person name="Kohler A."/>
            <person name="Barry K."/>
            <person name="LaButti K."/>
            <person name="Morin E."/>
            <person name="Salamov A."/>
            <person name="Lipzen A."/>
            <person name="Mereny Z."/>
            <person name="Hegedus B."/>
            <person name="Baldrian P."/>
            <person name="Stursova M."/>
            <person name="Weitz H."/>
            <person name="Taylor A."/>
            <person name="Grigoriev I.V."/>
            <person name="Nagy L.G."/>
            <person name="Martin F."/>
            <person name="Kauserud H."/>
        </authorList>
    </citation>
    <scope>NUCLEOTIDE SEQUENCE</scope>
    <source>
        <strain evidence="2">CBHHK067</strain>
    </source>
</reference>
<dbReference type="AlphaFoldDB" id="A0AAD7GWH2"/>
<dbReference type="Proteomes" id="UP001221757">
    <property type="component" value="Unassembled WGS sequence"/>
</dbReference>
<feature type="compositionally biased region" description="Polar residues" evidence="1">
    <location>
        <begin position="417"/>
        <end position="430"/>
    </location>
</feature>
<feature type="region of interest" description="Disordered" evidence="1">
    <location>
        <begin position="62"/>
        <end position="85"/>
    </location>
</feature>
<gene>
    <name evidence="2" type="ORF">B0H17DRAFT_1156346</name>
</gene>
<evidence type="ECO:0000313" key="2">
    <source>
        <dbReference type="EMBL" id="KAJ7706806.1"/>
    </source>
</evidence>
<accession>A0AAD7GWH2</accession>
<evidence type="ECO:0000256" key="1">
    <source>
        <dbReference type="SAM" id="MobiDB-lite"/>
    </source>
</evidence>
<protein>
    <submittedName>
        <fullName evidence="2">Uncharacterized protein</fullName>
    </submittedName>
</protein>